<evidence type="ECO:0000313" key="3">
    <source>
        <dbReference type="Proteomes" id="UP001224433"/>
    </source>
</evidence>
<proteinExistence type="predicted"/>
<sequence>MLLSAIKGLLGQVPDVIESAGRARSSSQRFKQQPDLPPSADDEEPALAA</sequence>
<keyword evidence="3" id="KW-1185">Reference proteome</keyword>
<protein>
    <submittedName>
        <fullName evidence="2">Uncharacterized protein</fullName>
    </submittedName>
</protein>
<dbReference type="EMBL" id="CP120983">
    <property type="protein sequence ID" value="WLQ69163.1"/>
    <property type="molecule type" value="Genomic_DNA"/>
</dbReference>
<name>A0ABY9JR77_9ACTN</name>
<gene>
    <name evidence="2" type="ORF">P8A20_36345</name>
</gene>
<dbReference type="RefSeq" id="WP_187282481.1">
    <property type="nucleotide sequence ID" value="NZ_CP120983.1"/>
</dbReference>
<evidence type="ECO:0000313" key="2">
    <source>
        <dbReference type="EMBL" id="WLQ69163.1"/>
    </source>
</evidence>
<evidence type="ECO:0000256" key="1">
    <source>
        <dbReference type="SAM" id="MobiDB-lite"/>
    </source>
</evidence>
<organism evidence="2 3">
    <name type="scientific">Streptomyces glycanivorans</name>
    <dbReference type="NCBI Taxonomy" id="3033808"/>
    <lineage>
        <taxon>Bacteria</taxon>
        <taxon>Bacillati</taxon>
        <taxon>Actinomycetota</taxon>
        <taxon>Actinomycetes</taxon>
        <taxon>Kitasatosporales</taxon>
        <taxon>Streptomycetaceae</taxon>
        <taxon>Streptomyces</taxon>
    </lineage>
</organism>
<feature type="compositionally biased region" description="Acidic residues" evidence="1">
    <location>
        <begin position="40"/>
        <end position="49"/>
    </location>
</feature>
<feature type="region of interest" description="Disordered" evidence="1">
    <location>
        <begin position="20"/>
        <end position="49"/>
    </location>
</feature>
<accession>A0ABY9JR77</accession>
<dbReference type="Proteomes" id="UP001224433">
    <property type="component" value="Chromosome"/>
</dbReference>
<reference evidence="2 3" key="1">
    <citation type="submission" date="2023-03" db="EMBL/GenBank/DDBJ databases">
        <title>Isolation and description of six Streptomyces strains from soil environments, able to metabolize different microbial glucans.</title>
        <authorList>
            <person name="Widen T."/>
            <person name="Larsbrink J."/>
        </authorList>
    </citation>
    <scope>NUCLEOTIDE SEQUENCE [LARGE SCALE GENOMIC DNA]</scope>
    <source>
        <strain evidence="2 3">Alt3</strain>
    </source>
</reference>